<dbReference type="NCBIfam" id="TIGR02436">
    <property type="entry name" value="four helix bundle protein"/>
    <property type="match status" value="1"/>
</dbReference>
<keyword evidence="2" id="KW-1185">Reference proteome</keyword>
<dbReference type="PIRSF" id="PIRSF035652">
    <property type="entry name" value="CHP02436"/>
    <property type="match status" value="1"/>
</dbReference>
<dbReference type="InterPro" id="IPR036583">
    <property type="entry name" value="23S_rRNA_IVS_sf"/>
</dbReference>
<organism evidence="1 2">
    <name type="scientific">Salinimicrobium flavum</name>
    <dbReference type="NCBI Taxonomy" id="1737065"/>
    <lineage>
        <taxon>Bacteria</taxon>
        <taxon>Pseudomonadati</taxon>
        <taxon>Bacteroidota</taxon>
        <taxon>Flavobacteriia</taxon>
        <taxon>Flavobacteriales</taxon>
        <taxon>Flavobacteriaceae</taxon>
        <taxon>Salinimicrobium</taxon>
    </lineage>
</organism>
<evidence type="ECO:0000313" key="1">
    <source>
        <dbReference type="EMBL" id="MFD2516815.1"/>
    </source>
</evidence>
<name>A0ABW5IXG7_9FLAO</name>
<sequence>MKELLKKRSNVFAHKCVKLAIELPKNKLGVHIEGQLIRCSTSVAANYRAACLGQSKRAFISKLGIVIEEADESIFWLEFLRDEDLAKNEKFSEILQEAKELTSIFIASRITALKNLNSK</sequence>
<gene>
    <name evidence="1" type="ORF">ACFSTG_02820</name>
</gene>
<dbReference type="Gene3D" id="1.20.1440.60">
    <property type="entry name" value="23S rRNA-intervening sequence"/>
    <property type="match status" value="1"/>
</dbReference>
<proteinExistence type="predicted"/>
<comment type="caution">
    <text evidence="1">The sequence shown here is derived from an EMBL/GenBank/DDBJ whole genome shotgun (WGS) entry which is preliminary data.</text>
</comment>
<dbReference type="Proteomes" id="UP001597468">
    <property type="component" value="Unassembled WGS sequence"/>
</dbReference>
<dbReference type="InterPro" id="IPR012657">
    <property type="entry name" value="23S_rRNA-intervening_sequence"/>
</dbReference>
<accession>A0ABW5IXG7</accession>
<dbReference type="Pfam" id="PF05635">
    <property type="entry name" value="23S_rRNA_IVP"/>
    <property type="match status" value="1"/>
</dbReference>
<evidence type="ECO:0000313" key="2">
    <source>
        <dbReference type="Proteomes" id="UP001597468"/>
    </source>
</evidence>
<protein>
    <submittedName>
        <fullName evidence="1">Four helix bundle protein</fullName>
    </submittedName>
</protein>
<dbReference type="RefSeq" id="WP_380748243.1">
    <property type="nucleotide sequence ID" value="NZ_JBHULT010000005.1"/>
</dbReference>
<dbReference type="EMBL" id="JBHULT010000005">
    <property type="protein sequence ID" value="MFD2516815.1"/>
    <property type="molecule type" value="Genomic_DNA"/>
</dbReference>
<reference evidence="2" key="1">
    <citation type="journal article" date="2019" name="Int. J. Syst. Evol. Microbiol.">
        <title>The Global Catalogue of Microorganisms (GCM) 10K type strain sequencing project: providing services to taxonomists for standard genome sequencing and annotation.</title>
        <authorList>
            <consortium name="The Broad Institute Genomics Platform"/>
            <consortium name="The Broad Institute Genome Sequencing Center for Infectious Disease"/>
            <person name="Wu L."/>
            <person name="Ma J."/>
        </authorList>
    </citation>
    <scope>NUCLEOTIDE SEQUENCE [LARGE SCALE GENOMIC DNA]</scope>
    <source>
        <strain evidence="2">KCTC 42585</strain>
    </source>
</reference>
<dbReference type="SUPFAM" id="SSF158446">
    <property type="entry name" value="IVS-encoded protein-like"/>
    <property type="match status" value="1"/>
</dbReference>